<keyword evidence="2" id="KW-1185">Reference proteome</keyword>
<gene>
    <name evidence="1" type="ORF">SAMN05660236_2137</name>
</gene>
<dbReference type="SUPFAM" id="SSF117396">
    <property type="entry name" value="TM1631-like"/>
    <property type="match status" value="1"/>
</dbReference>
<dbReference type="RefSeq" id="WP_079686620.1">
    <property type="nucleotide sequence ID" value="NZ_FUZU01000001.1"/>
</dbReference>
<dbReference type="PANTHER" id="PTHR30348:SF4">
    <property type="entry name" value="DUF72 DOMAIN-CONTAINING PROTEIN"/>
    <property type="match status" value="1"/>
</dbReference>
<name>A0A1T5KFV7_9BACT</name>
<dbReference type="Proteomes" id="UP000190961">
    <property type="component" value="Unassembled WGS sequence"/>
</dbReference>
<dbReference type="EMBL" id="FUZU01000001">
    <property type="protein sequence ID" value="SKC62541.1"/>
    <property type="molecule type" value="Genomic_DNA"/>
</dbReference>
<accession>A0A1T5KFV7</accession>
<proteinExistence type="predicted"/>
<dbReference type="PANTHER" id="PTHR30348">
    <property type="entry name" value="UNCHARACTERIZED PROTEIN YECE"/>
    <property type="match status" value="1"/>
</dbReference>
<dbReference type="InterPro" id="IPR036520">
    <property type="entry name" value="UPF0759_sf"/>
</dbReference>
<dbReference type="Gene3D" id="3.20.20.410">
    <property type="entry name" value="Protein of unknown function UPF0759"/>
    <property type="match status" value="1"/>
</dbReference>
<dbReference type="Pfam" id="PF01904">
    <property type="entry name" value="DUF72"/>
    <property type="match status" value="1"/>
</dbReference>
<reference evidence="1 2" key="1">
    <citation type="submission" date="2017-02" db="EMBL/GenBank/DDBJ databases">
        <authorList>
            <person name="Peterson S.W."/>
        </authorList>
    </citation>
    <scope>NUCLEOTIDE SEQUENCE [LARGE SCALE GENOMIC DNA]</scope>
    <source>
        <strain evidence="1 2">DSM 25262</strain>
    </source>
</reference>
<dbReference type="STRING" id="688867.SAMN05660236_2137"/>
<sequence>MRNWWIGCSGFYYKHWRDHFYPRGLPMKKWFEFYCQHFNTVELNVTFYRFPKLETLEGWYNRSPEQFKFTVKAPRMITHYKKFVNVTREMKEFYNVVSKGLKEKLGTVLFQLHPRFEYSEQNLERILSVVDTSFINAIEFRHVSWWNERVYKTLKENSITFCSISYPSLPDDVLKTAPALYYRFHGVPDLYRSPYSLKKLKEIAHALKSFRSTRDIYIYFNNDVDVAAIRNAKEVQDIVDAPVKT</sequence>
<dbReference type="InterPro" id="IPR002763">
    <property type="entry name" value="DUF72"/>
</dbReference>
<dbReference type="AlphaFoldDB" id="A0A1T5KFV7"/>
<organism evidence="1 2">
    <name type="scientific">Ohtaekwangia koreensis</name>
    <dbReference type="NCBI Taxonomy" id="688867"/>
    <lineage>
        <taxon>Bacteria</taxon>
        <taxon>Pseudomonadati</taxon>
        <taxon>Bacteroidota</taxon>
        <taxon>Cytophagia</taxon>
        <taxon>Cytophagales</taxon>
        <taxon>Fulvivirgaceae</taxon>
        <taxon>Ohtaekwangia</taxon>
    </lineage>
</organism>
<dbReference type="OrthoDB" id="9780310at2"/>
<evidence type="ECO:0000313" key="2">
    <source>
        <dbReference type="Proteomes" id="UP000190961"/>
    </source>
</evidence>
<protein>
    <submittedName>
        <fullName evidence="1">Uncharacterized conserved protein YecE, DUF72 family</fullName>
    </submittedName>
</protein>
<evidence type="ECO:0000313" key="1">
    <source>
        <dbReference type="EMBL" id="SKC62541.1"/>
    </source>
</evidence>